<dbReference type="InterPro" id="IPR036396">
    <property type="entry name" value="Cyt_P450_sf"/>
</dbReference>
<protein>
    <submittedName>
        <fullName evidence="13">Cytochrome P450</fullName>
    </submittedName>
</protein>
<sequence length="507" mass="58741">MFWIALLFCVVYVAHYLWERSKTFTIREEVGLSGPPFNYIDGNIHQIMEAKKTGNVLELMLQWTEKYGNIFGMFIGNRFYTVVTDLDAVREIFIKQFNNFTNREEPKFNDTKPMMNSLFNLRTDRWKNARNCVTPAFSTGKMKLMYDTVHSKVVKFQEIMESRCESGNAFNIYDDFQGLTLDTIGVCAFAVDSKCQTDRQDPFYVNVRKMFAEFDMERSWYMKLGLIMPSLMPVLKHFRPYTSFGRPEAILVKNLEKVVDQRIKMYKDCRTVDIMQLLLDQSKECTGCDDAANKSRPLLTRDEVVENCYAFLLAGYETTSTALAFTAWLLAKNPDAQDKLQSEVDQHINEFGDKIPYDSLMKLPYLDAVFKESLRLYPPVILFTARTCVKKTVIMGHPIPEDTIVLSPVHVIHQNPEIWPEPKKFDPERFLSKNENRHPMAWIPFGHGPRNCVGLRFAEMEYKLAIFHLMSKFNLSLPEGDMAELRVTQSAILMRPLDGVHVVLSSR</sequence>
<dbReference type="PRINTS" id="PR00465">
    <property type="entry name" value="EP450IV"/>
</dbReference>
<comment type="similarity">
    <text evidence="3 10">Belongs to the cytochrome P450 family.</text>
</comment>
<evidence type="ECO:0000256" key="7">
    <source>
        <dbReference type="ARBA" id="ARBA00023004"/>
    </source>
</evidence>
<dbReference type="Gene3D" id="1.10.630.10">
    <property type="entry name" value="Cytochrome P450"/>
    <property type="match status" value="1"/>
</dbReference>
<keyword evidence="4 9" id="KW-0349">Heme</keyword>
<dbReference type="PANTHER" id="PTHR24292">
    <property type="entry name" value="CYTOCHROME P450"/>
    <property type="match status" value="1"/>
</dbReference>
<keyword evidence="7 9" id="KW-0408">Iron</keyword>
<dbReference type="GO" id="GO:0005506">
    <property type="term" value="F:iron ion binding"/>
    <property type="evidence" value="ECO:0007669"/>
    <property type="project" value="InterPro"/>
</dbReference>
<dbReference type="CDD" id="cd11055">
    <property type="entry name" value="CYP3A-like"/>
    <property type="match status" value="1"/>
</dbReference>
<dbReference type="Pfam" id="PF00067">
    <property type="entry name" value="p450"/>
    <property type="match status" value="1"/>
</dbReference>
<dbReference type="WBParaSite" id="PSAMB.scaffold627size45268.g7531.t1">
    <property type="protein sequence ID" value="PSAMB.scaffold627size45268.g7531.t1"/>
    <property type="gene ID" value="PSAMB.scaffold627size45268.g7531"/>
</dbReference>
<dbReference type="InterPro" id="IPR001128">
    <property type="entry name" value="Cyt_P450"/>
</dbReference>
<feature type="chain" id="PRO_5036789133" evidence="11">
    <location>
        <begin position="17"/>
        <end position="507"/>
    </location>
</feature>
<evidence type="ECO:0000256" key="4">
    <source>
        <dbReference type="ARBA" id="ARBA00022617"/>
    </source>
</evidence>
<dbReference type="AlphaFoldDB" id="A0A914X6Y8"/>
<dbReference type="PANTHER" id="PTHR24292:SF102">
    <property type="entry name" value="CYTOCHROME P450 FAMILY-RELATED"/>
    <property type="match status" value="1"/>
</dbReference>
<dbReference type="SUPFAM" id="SSF48264">
    <property type="entry name" value="Cytochrome P450"/>
    <property type="match status" value="1"/>
</dbReference>
<evidence type="ECO:0000256" key="9">
    <source>
        <dbReference type="PIRSR" id="PIRSR602403-1"/>
    </source>
</evidence>
<proteinExistence type="inferred from homology"/>
<dbReference type="GO" id="GO:0016705">
    <property type="term" value="F:oxidoreductase activity, acting on paired donors, with incorporation or reduction of molecular oxygen"/>
    <property type="evidence" value="ECO:0007669"/>
    <property type="project" value="InterPro"/>
</dbReference>
<keyword evidence="12" id="KW-1185">Reference proteome</keyword>
<dbReference type="GO" id="GO:0004497">
    <property type="term" value="F:monooxygenase activity"/>
    <property type="evidence" value="ECO:0007669"/>
    <property type="project" value="UniProtKB-KW"/>
</dbReference>
<keyword evidence="11" id="KW-0732">Signal</keyword>
<dbReference type="GO" id="GO:0020037">
    <property type="term" value="F:heme binding"/>
    <property type="evidence" value="ECO:0007669"/>
    <property type="project" value="InterPro"/>
</dbReference>
<comment type="function">
    <text evidence="2">May be involved in the metabolism of insect hormones and in the breakdown of synthetic insecticides.</text>
</comment>
<dbReference type="GO" id="GO:0005789">
    <property type="term" value="C:endoplasmic reticulum membrane"/>
    <property type="evidence" value="ECO:0007669"/>
    <property type="project" value="UniProtKB-SubCell"/>
</dbReference>
<comment type="cofactor">
    <cofactor evidence="1 9">
        <name>heme</name>
        <dbReference type="ChEBI" id="CHEBI:30413"/>
    </cofactor>
</comment>
<evidence type="ECO:0000256" key="6">
    <source>
        <dbReference type="ARBA" id="ARBA00023002"/>
    </source>
</evidence>
<evidence type="ECO:0000313" key="12">
    <source>
        <dbReference type="Proteomes" id="UP000887566"/>
    </source>
</evidence>
<name>A0A914X6Y8_9BILA</name>
<dbReference type="PROSITE" id="PS00086">
    <property type="entry name" value="CYTOCHROME_P450"/>
    <property type="match status" value="1"/>
</dbReference>
<dbReference type="InterPro" id="IPR050476">
    <property type="entry name" value="Insect_CytP450_Detox"/>
</dbReference>
<evidence type="ECO:0000256" key="3">
    <source>
        <dbReference type="ARBA" id="ARBA00010617"/>
    </source>
</evidence>
<feature type="signal peptide" evidence="11">
    <location>
        <begin position="1"/>
        <end position="16"/>
    </location>
</feature>
<evidence type="ECO:0000256" key="2">
    <source>
        <dbReference type="ARBA" id="ARBA00003690"/>
    </source>
</evidence>
<evidence type="ECO:0000313" key="13">
    <source>
        <dbReference type="WBParaSite" id="PSAMB.scaffold627size45268.g7531.t1"/>
    </source>
</evidence>
<evidence type="ECO:0000256" key="5">
    <source>
        <dbReference type="ARBA" id="ARBA00022723"/>
    </source>
</evidence>
<dbReference type="Proteomes" id="UP000887566">
    <property type="component" value="Unplaced"/>
</dbReference>
<dbReference type="PRINTS" id="PR00385">
    <property type="entry name" value="P450"/>
</dbReference>
<feature type="binding site" description="axial binding residue" evidence="9">
    <location>
        <position position="452"/>
    </location>
    <ligand>
        <name>heme</name>
        <dbReference type="ChEBI" id="CHEBI:30413"/>
    </ligand>
    <ligandPart>
        <name>Fe</name>
        <dbReference type="ChEBI" id="CHEBI:18248"/>
    </ligandPart>
</feature>
<evidence type="ECO:0000256" key="1">
    <source>
        <dbReference type="ARBA" id="ARBA00001971"/>
    </source>
</evidence>
<keyword evidence="8 10" id="KW-0503">Monooxygenase</keyword>
<organism evidence="12 13">
    <name type="scientific">Plectus sambesii</name>
    <dbReference type="NCBI Taxonomy" id="2011161"/>
    <lineage>
        <taxon>Eukaryota</taxon>
        <taxon>Metazoa</taxon>
        <taxon>Ecdysozoa</taxon>
        <taxon>Nematoda</taxon>
        <taxon>Chromadorea</taxon>
        <taxon>Plectida</taxon>
        <taxon>Plectina</taxon>
        <taxon>Plectoidea</taxon>
        <taxon>Plectidae</taxon>
        <taxon>Plectus</taxon>
    </lineage>
</organism>
<accession>A0A914X6Y8</accession>
<dbReference type="InterPro" id="IPR017972">
    <property type="entry name" value="Cyt_P450_CS"/>
</dbReference>
<keyword evidence="6 10" id="KW-0560">Oxidoreductase</keyword>
<evidence type="ECO:0000256" key="11">
    <source>
        <dbReference type="SAM" id="SignalP"/>
    </source>
</evidence>
<dbReference type="FunFam" id="1.10.630.10:FF:000182">
    <property type="entry name" value="Cytochrome P450 3A4"/>
    <property type="match status" value="1"/>
</dbReference>
<dbReference type="InterPro" id="IPR002403">
    <property type="entry name" value="Cyt_P450_E_grp-IV"/>
</dbReference>
<reference evidence="13" key="1">
    <citation type="submission" date="2022-11" db="UniProtKB">
        <authorList>
            <consortium name="WormBaseParasite"/>
        </authorList>
    </citation>
    <scope>IDENTIFICATION</scope>
</reference>
<evidence type="ECO:0000256" key="10">
    <source>
        <dbReference type="RuleBase" id="RU000461"/>
    </source>
</evidence>
<evidence type="ECO:0000256" key="8">
    <source>
        <dbReference type="ARBA" id="ARBA00023033"/>
    </source>
</evidence>
<keyword evidence="5 9" id="KW-0479">Metal-binding</keyword>